<keyword evidence="3" id="KW-0964">Secreted</keyword>
<evidence type="ECO:0000256" key="2">
    <source>
        <dbReference type="ARBA" id="ARBA00009923"/>
    </source>
</evidence>
<keyword evidence="4 5" id="KW-0732">Signal</keyword>
<dbReference type="GO" id="GO:0005576">
    <property type="term" value="C:extracellular region"/>
    <property type="evidence" value="ECO:0007669"/>
    <property type="project" value="UniProtKB-SubCell"/>
</dbReference>
<dbReference type="VEuPathDB" id="VectorBase:MDOA010402"/>
<dbReference type="PANTHER" id="PTHR10334">
    <property type="entry name" value="CYSTEINE-RICH SECRETORY PROTEIN-RELATED"/>
    <property type="match status" value="1"/>
</dbReference>
<dbReference type="OrthoDB" id="414826at2759"/>
<organism evidence="7">
    <name type="scientific">Musca domestica</name>
    <name type="common">House fly</name>
    <dbReference type="NCBI Taxonomy" id="7370"/>
    <lineage>
        <taxon>Eukaryota</taxon>
        <taxon>Metazoa</taxon>
        <taxon>Ecdysozoa</taxon>
        <taxon>Arthropoda</taxon>
        <taxon>Hexapoda</taxon>
        <taxon>Insecta</taxon>
        <taxon>Pterygota</taxon>
        <taxon>Neoptera</taxon>
        <taxon>Endopterygota</taxon>
        <taxon>Diptera</taxon>
        <taxon>Brachycera</taxon>
        <taxon>Muscomorpha</taxon>
        <taxon>Muscoidea</taxon>
        <taxon>Muscidae</taxon>
        <taxon>Musca</taxon>
    </lineage>
</organism>
<sequence length="265" mass="30910">MISKVHLYITLALCAKCIFAVKTYSRFGTTGGNPCDYCKEHIACNSTWNFSKNCYANAKFITMTQKMRNFILQIHNSYRNKLAGGNVKGFDPAKRMASMKWNMEFEYLSMLNLLQCQMKHDKCRPTPRYRYVGQNLAYLFWENLNLTTEWIVKFLITHWFEENKYMTMNDIFNLTKRPEGAPLIGHFAMFAQERANEVGCAILQQTATNGTNELYLACDYSFTNWYQIPIYRPGKPTSACTTGPHPVYRNLCSEKEIYNINSYKY</sequence>
<evidence type="ECO:0000313" key="8">
    <source>
        <dbReference type="Proteomes" id="UP001652621"/>
    </source>
</evidence>
<comment type="subcellular location">
    <subcellularLocation>
        <location evidence="1">Secreted</location>
    </subcellularLocation>
</comment>
<evidence type="ECO:0000256" key="4">
    <source>
        <dbReference type="ARBA" id="ARBA00022729"/>
    </source>
</evidence>
<dbReference type="InterPro" id="IPR034763">
    <property type="entry name" value="P14a_insect"/>
</dbReference>
<dbReference type="InterPro" id="IPR001283">
    <property type="entry name" value="CRISP-related"/>
</dbReference>
<evidence type="ECO:0000313" key="7">
    <source>
        <dbReference type="EnsemblMetazoa" id="MDOA010402-PA"/>
    </source>
</evidence>
<dbReference type="AlphaFoldDB" id="A0A1I8N0Z0"/>
<evidence type="ECO:0000256" key="1">
    <source>
        <dbReference type="ARBA" id="ARBA00004613"/>
    </source>
</evidence>
<dbReference type="Pfam" id="PF00188">
    <property type="entry name" value="CAP"/>
    <property type="match status" value="1"/>
</dbReference>
<reference evidence="9" key="2">
    <citation type="submission" date="2025-04" db="UniProtKB">
        <authorList>
            <consortium name="RefSeq"/>
        </authorList>
    </citation>
    <scope>IDENTIFICATION</scope>
    <source>
        <strain evidence="9">Aabys</strain>
    </source>
</reference>
<dbReference type="VEuPathDB" id="VectorBase:MDOMA2_002226"/>
<dbReference type="CDD" id="cd05380">
    <property type="entry name" value="CAP_euk"/>
    <property type="match status" value="1"/>
</dbReference>
<feature type="signal peptide" evidence="5">
    <location>
        <begin position="1"/>
        <end position="20"/>
    </location>
</feature>
<reference evidence="7" key="1">
    <citation type="submission" date="2020-05" db="UniProtKB">
        <authorList>
            <consortium name="EnsemblMetazoa"/>
        </authorList>
    </citation>
    <scope>IDENTIFICATION</scope>
    <source>
        <strain evidence="7">Aabys</strain>
    </source>
</reference>
<dbReference type="KEGG" id="mde:101898770"/>
<dbReference type="InterPro" id="IPR014044">
    <property type="entry name" value="CAP_dom"/>
</dbReference>
<dbReference type="Proteomes" id="UP001652621">
    <property type="component" value="Unplaced"/>
</dbReference>
<evidence type="ECO:0000259" key="6">
    <source>
        <dbReference type="SMART" id="SM00198"/>
    </source>
</evidence>
<dbReference type="SUPFAM" id="SSF55797">
    <property type="entry name" value="PR-1-like"/>
    <property type="match status" value="1"/>
</dbReference>
<dbReference type="GeneID" id="101898770"/>
<feature type="domain" description="SCP" evidence="6">
    <location>
        <begin position="66"/>
        <end position="227"/>
    </location>
</feature>
<dbReference type="eggNOG" id="KOG3017">
    <property type="taxonomic scope" value="Eukaryota"/>
</dbReference>
<proteinExistence type="inferred from homology"/>
<keyword evidence="8" id="KW-1185">Reference proteome</keyword>
<accession>A0A1I8N0Z0</accession>
<dbReference type="InterPro" id="IPR035940">
    <property type="entry name" value="CAP_sf"/>
</dbReference>
<dbReference type="SMART" id="SM00198">
    <property type="entry name" value="SCP"/>
    <property type="match status" value="1"/>
</dbReference>
<dbReference type="EnsemblMetazoa" id="MDOA010402-RA">
    <property type="protein sequence ID" value="MDOA010402-PA"/>
    <property type="gene ID" value="MDOA010402"/>
</dbReference>
<evidence type="ECO:0000256" key="5">
    <source>
        <dbReference type="SAM" id="SignalP"/>
    </source>
</evidence>
<dbReference type="RefSeq" id="XP_005179145.1">
    <property type="nucleotide sequence ID" value="XM_005179088.3"/>
</dbReference>
<dbReference type="Gene3D" id="3.40.33.10">
    <property type="entry name" value="CAP"/>
    <property type="match status" value="1"/>
</dbReference>
<feature type="chain" id="PRO_5044561112" evidence="5">
    <location>
        <begin position="21"/>
        <end position="265"/>
    </location>
</feature>
<protein>
    <submittedName>
        <fullName evidence="9">Venom allergen 5</fullName>
    </submittedName>
</protein>
<name>A0A1I8N0Z0_MUSDO</name>
<gene>
    <name evidence="7" type="primary">101898770</name>
    <name evidence="9" type="synonym">LOC101898770</name>
</gene>
<evidence type="ECO:0000313" key="9">
    <source>
        <dbReference type="RefSeq" id="XP_005179145.1"/>
    </source>
</evidence>
<dbReference type="PIRSF" id="PIRSF038921">
    <property type="entry name" value="P14a"/>
    <property type="match status" value="1"/>
</dbReference>
<comment type="similarity">
    <text evidence="2">Belongs to the CRISP family.</text>
</comment>
<evidence type="ECO:0000256" key="3">
    <source>
        <dbReference type="ARBA" id="ARBA00022525"/>
    </source>
</evidence>